<dbReference type="Proteomes" id="UP000536100">
    <property type="component" value="Unassembled WGS sequence"/>
</dbReference>
<evidence type="ECO:0000313" key="3">
    <source>
        <dbReference type="Proteomes" id="UP000536100"/>
    </source>
</evidence>
<feature type="transmembrane region" description="Helical" evidence="1">
    <location>
        <begin position="120"/>
        <end position="138"/>
    </location>
</feature>
<protein>
    <submittedName>
        <fullName evidence="2">ABC-type uncharacterized transport system permease subunit</fullName>
    </submittedName>
</protein>
<keyword evidence="1" id="KW-1133">Transmembrane helix</keyword>
<feature type="transmembrane region" description="Helical" evidence="1">
    <location>
        <begin position="46"/>
        <end position="74"/>
    </location>
</feature>
<evidence type="ECO:0000256" key="1">
    <source>
        <dbReference type="SAM" id="Phobius"/>
    </source>
</evidence>
<gene>
    <name evidence="2" type="ORF">HNP67_000537</name>
</gene>
<organism evidence="2 3">
    <name type="scientific">Borreliella californiensis</name>
    <dbReference type="NCBI Taxonomy" id="373543"/>
    <lineage>
        <taxon>Bacteria</taxon>
        <taxon>Pseudomonadati</taxon>
        <taxon>Spirochaetota</taxon>
        <taxon>Spirochaetia</taxon>
        <taxon>Spirochaetales</taxon>
        <taxon>Borreliaceae</taxon>
        <taxon>Borreliella</taxon>
    </lineage>
</organism>
<comment type="caution">
    <text evidence="2">The sequence shown here is derived from an EMBL/GenBank/DDBJ whole genome shotgun (WGS) entry which is preliminary data.</text>
</comment>
<feature type="transmembrane region" description="Helical" evidence="1">
    <location>
        <begin position="81"/>
        <end position="100"/>
    </location>
</feature>
<accession>A0A7W9ZMU5</accession>
<name>A0A7W9ZMU5_9SPIR</name>
<feature type="transmembrane region" description="Helical" evidence="1">
    <location>
        <begin position="170"/>
        <end position="190"/>
    </location>
</feature>
<feature type="transmembrane region" description="Helical" evidence="1">
    <location>
        <begin position="202"/>
        <end position="231"/>
    </location>
</feature>
<feature type="transmembrane region" description="Helical" evidence="1">
    <location>
        <begin position="243"/>
        <end position="263"/>
    </location>
</feature>
<evidence type="ECO:0000313" key="2">
    <source>
        <dbReference type="EMBL" id="MBB6213054.1"/>
    </source>
</evidence>
<dbReference type="AlphaFoldDB" id="A0A7W9ZMU5"/>
<proteinExistence type="predicted"/>
<keyword evidence="1" id="KW-0812">Transmembrane</keyword>
<dbReference type="EMBL" id="JACHFB010000002">
    <property type="protein sequence ID" value="MBB6213054.1"/>
    <property type="molecule type" value="Genomic_DNA"/>
</dbReference>
<sequence>MMFSIFEQAIVFSYLALGVLYTEKIGFLNVSIEGISYLSIFLTSFFIYLGYGIFISTIFTLFISFLFGFFLSFVVKKNYDIFIAGIGINIFCYFFVDYLMKSNFNFIPGFTLNLSGNFEIFVFIVIFVIFLFITVYIISYSRIRAVFEFISSGNYEDILGEKISNLFKSFTIFVSIFTASLAGSFIAVSLNAYSYNLGLNNGWLAISILYIAFSNPLLIFPISFLIVFFEYQFFRTQEYINSYFSLSFQFYVAIIINILVSLIKKKDRS</sequence>
<reference evidence="2 3" key="1">
    <citation type="submission" date="2020-08" db="EMBL/GenBank/DDBJ databases">
        <title>Genomic Encyclopedia of Type Strains, Phase IV (KMG-IV): sequencing the most valuable type-strain genomes for metagenomic binning, comparative biology and taxonomic classification.</title>
        <authorList>
            <person name="Goeker M."/>
        </authorList>
    </citation>
    <scope>NUCLEOTIDE SEQUENCE [LARGE SCALE GENOMIC DNA]</scope>
    <source>
        <strain evidence="2 3">DSM 17989</strain>
    </source>
</reference>
<keyword evidence="1" id="KW-0472">Membrane</keyword>